<keyword evidence="1" id="KW-0810">Translation regulation</keyword>
<dbReference type="GO" id="GO:0022627">
    <property type="term" value="C:cytosolic small ribosomal subunit"/>
    <property type="evidence" value="ECO:0007669"/>
    <property type="project" value="TreeGrafter"/>
</dbReference>
<feature type="region of interest" description="Disordered" evidence="4">
    <location>
        <begin position="89"/>
        <end position="115"/>
    </location>
</feature>
<feature type="compositionally biased region" description="Basic and acidic residues" evidence="4">
    <location>
        <begin position="89"/>
        <end position="105"/>
    </location>
</feature>
<dbReference type="Gene3D" id="3.30.160.100">
    <property type="entry name" value="Ribosome hibernation promotion factor-like"/>
    <property type="match status" value="1"/>
</dbReference>
<dbReference type="SUPFAM" id="SSF69754">
    <property type="entry name" value="Ribosome binding protein Y (YfiA homologue)"/>
    <property type="match status" value="1"/>
</dbReference>
<name>A0A3S4DTM7_SEROD</name>
<evidence type="ECO:0000313" key="5">
    <source>
        <dbReference type="EMBL" id="VDZ52283.1"/>
    </source>
</evidence>
<gene>
    <name evidence="5" type="primary">raiA</name>
    <name evidence="5" type="ORF">NCTC11214_00627</name>
</gene>
<comment type="similarity">
    <text evidence="3">Belongs to the HPF/YfiA ribosome-associated protein family. YfiA subfamily.</text>
</comment>
<dbReference type="InterPro" id="IPR050574">
    <property type="entry name" value="HPF/YfiA_ribosome-assoc"/>
</dbReference>
<evidence type="ECO:0000256" key="3">
    <source>
        <dbReference type="ARBA" id="ARBA00038431"/>
    </source>
</evidence>
<dbReference type="GO" id="GO:0043024">
    <property type="term" value="F:ribosomal small subunit binding"/>
    <property type="evidence" value="ECO:0007669"/>
    <property type="project" value="TreeGrafter"/>
</dbReference>
<evidence type="ECO:0000256" key="1">
    <source>
        <dbReference type="ARBA" id="ARBA00022845"/>
    </source>
</evidence>
<dbReference type="NCBIfam" id="NF007654">
    <property type="entry name" value="PRK10324.1"/>
    <property type="match status" value="1"/>
</dbReference>
<dbReference type="KEGG" id="sof:NCTC11214_00627"/>
<dbReference type="InterPro" id="IPR003489">
    <property type="entry name" value="RHF/RaiA"/>
</dbReference>
<dbReference type="AlphaFoldDB" id="A0A3S4DTM7"/>
<dbReference type="Proteomes" id="UP000281391">
    <property type="component" value="Chromosome"/>
</dbReference>
<dbReference type="FunFam" id="3.30.160.100:FF:000002">
    <property type="entry name" value="Ribosome-associated translation inhibitor RaiA"/>
    <property type="match status" value="1"/>
</dbReference>
<accession>A0A3S4DTM7</accession>
<reference evidence="5 6" key="1">
    <citation type="submission" date="2018-12" db="EMBL/GenBank/DDBJ databases">
        <authorList>
            <consortium name="Pathogen Informatics"/>
        </authorList>
    </citation>
    <scope>NUCLEOTIDE SEQUENCE [LARGE SCALE GENOMIC DNA]</scope>
    <source>
        <strain evidence="5 6">NCTC11214</strain>
    </source>
</reference>
<organism evidence="5 6">
    <name type="scientific">Serratia odorifera</name>
    <dbReference type="NCBI Taxonomy" id="618"/>
    <lineage>
        <taxon>Bacteria</taxon>
        <taxon>Pseudomonadati</taxon>
        <taxon>Pseudomonadota</taxon>
        <taxon>Gammaproteobacteria</taxon>
        <taxon>Enterobacterales</taxon>
        <taxon>Yersiniaceae</taxon>
        <taxon>Serratia</taxon>
    </lineage>
</organism>
<dbReference type="PANTHER" id="PTHR33231">
    <property type="entry name" value="30S RIBOSOMAL PROTEIN"/>
    <property type="match status" value="1"/>
</dbReference>
<protein>
    <submittedName>
        <fullName evidence="5">SpotY</fullName>
    </submittedName>
</protein>
<evidence type="ECO:0000256" key="2">
    <source>
        <dbReference type="ARBA" id="ARBA00023016"/>
    </source>
</evidence>
<sequence length="115" mass="12840">MTINITSKQMDITPAIRNHVEDRLSKLDKWQAQLINPHIVLSKEPKGFVADATITTPNGPLVASAKHEDMYTAVNELIAKLERQLNKVQHKGEARRAHASVKDVVPEVAVEPEQE</sequence>
<proteinExistence type="inferred from homology"/>
<dbReference type="Pfam" id="PF02482">
    <property type="entry name" value="Ribosomal_S30AE"/>
    <property type="match status" value="1"/>
</dbReference>
<evidence type="ECO:0000256" key="4">
    <source>
        <dbReference type="SAM" id="MobiDB-lite"/>
    </source>
</evidence>
<keyword evidence="2" id="KW-0346">Stress response</keyword>
<dbReference type="NCBIfam" id="TIGR00741">
    <property type="entry name" value="yfiA"/>
    <property type="match status" value="1"/>
</dbReference>
<dbReference type="EMBL" id="LR134117">
    <property type="protein sequence ID" value="VDZ52283.1"/>
    <property type="molecule type" value="Genomic_DNA"/>
</dbReference>
<dbReference type="CDD" id="cd00552">
    <property type="entry name" value="RaiA"/>
    <property type="match status" value="1"/>
</dbReference>
<dbReference type="RefSeq" id="WP_004955127.1">
    <property type="nucleotide sequence ID" value="NZ_JAEKCK010000004.1"/>
</dbReference>
<dbReference type="InterPro" id="IPR036567">
    <property type="entry name" value="RHF-like"/>
</dbReference>
<evidence type="ECO:0000313" key="6">
    <source>
        <dbReference type="Proteomes" id="UP000281391"/>
    </source>
</evidence>
<dbReference type="GO" id="GO:0045900">
    <property type="term" value="P:negative regulation of translational elongation"/>
    <property type="evidence" value="ECO:0007669"/>
    <property type="project" value="TreeGrafter"/>
</dbReference>
<dbReference type="PANTHER" id="PTHR33231:SF3">
    <property type="entry name" value="RIBOSOME-ASSOCIATED INHIBITOR A"/>
    <property type="match status" value="1"/>
</dbReference>